<dbReference type="AlphaFoldDB" id="A0A1H8J6A2"/>
<keyword evidence="5" id="KW-1185">Reference proteome</keyword>
<proteinExistence type="predicted"/>
<evidence type="ECO:0000259" key="2">
    <source>
        <dbReference type="Pfam" id="PF01814"/>
    </source>
</evidence>
<gene>
    <name evidence="4" type="ORF">SAMN05660976_08252</name>
</gene>
<name>A0A1H8J6A2_9ACTN</name>
<dbReference type="Pfam" id="PF01814">
    <property type="entry name" value="Hemerythrin"/>
    <property type="match status" value="1"/>
</dbReference>
<dbReference type="InterPro" id="IPR012312">
    <property type="entry name" value="Hemerythrin-like"/>
</dbReference>
<dbReference type="STRING" id="46177.SAMN05660976_08252"/>
<evidence type="ECO:0000313" key="4">
    <source>
        <dbReference type="EMBL" id="SEN75727.1"/>
    </source>
</evidence>
<accession>A0A1H8J6A2</accession>
<dbReference type="InterPro" id="IPR018720">
    <property type="entry name" value="DUF2249"/>
</dbReference>
<sequence length="265" mass="28848">MPTQSGATLAAIRDHHDRLTRTMDDHVLTLRTAFDRLLSPVGRQSTLVDFCVREVLPHAEAEERTLYAAADELPETRLLAGAMRAEHATLRGLVEELRSARTGSELVAAACGLNALFQAHVVKENEFLLPALAEAGVDLAALLSGMHDLLGEGEGEGEGAGDPGQRDADGHACACGGHDAPSASEPVLEEEVEGELDVRRLAHGQRHERIFATFAALPRGTAFVLVNDHDPMPLRYQFAERHAGEFTWDYVESGPRVWRVRIGRP</sequence>
<evidence type="ECO:0000313" key="5">
    <source>
        <dbReference type="Proteomes" id="UP000198953"/>
    </source>
</evidence>
<feature type="domain" description="DUF2249" evidence="3">
    <location>
        <begin position="195"/>
        <end position="264"/>
    </location>
</feature>
<dbReference type="Proteomes" id="UP000198953">
    <property type="component" value="Unassembled WGS sequence"/>
</dbReference>
<evidence type="ECO:0000259" key="3">
    <source>
        <dbReference type="Pfam" id="PF10006"/>
    </source>
</evidence>
<dbReference type="OrthoDB" id="8451629at2"/>
<evidence type="ECO:0000256" key="1">
    <source>
        <dbReference type="SAM" id="MobiDB-lite"/>
    </source>
</evidence>
<protein>
    <submittedName>
        <fullName evidence="4">Uncharacterized conserved protein, DUF2249 family</fullName>
    </submittedName>
</protein>
<dbReference type="Pfam" id="PF10006">
    <property type="entry name" value="DUF2249"/>
    <property type="match status" value="1"/>
</dbReference>
<dbReference type="EMBL" id="FOBF01000035">
    <property type="protein sequence ID" value="SEN75727.1"/>
    <property type="molecule type" value="Genomic_DNA"/>
</dbReference>
<dbReference type="Gene3D" id="1.20.120.520">
    <property type="entry name" value="nmb1532 protein domain like"/>
    <property type="match status" value="1"/>
</dbReference>
<dbReference type="RefSeq" id="WP_091105829.1">
    <property type="nucleotide sequence ID" value="NZ_FOBF01000035.1"/>
</dbReference>
<feature type="domain" description="Hemerythrin-like" evidence="2">
    <location>
        <begin position="9"/>
        <end position="132"/>
    </location>
</feature>
<reference evidence="4 5" key="1">
    <citation type="submission" date="2016-10" db="EMBL/GenBank/DDBJ databases">
        <authorList>
            <person name="de Groot N.N."/>
        </authorList>
    </citation>
    <scope>NUCLEOTIDE SEQUENCE [LARGE SCALE GENOMIC DNA]</scope>
    <source>
        <strain evidence="4 5">DSM 43357</strain>
    </source>
</reference>
<feature type="region of interest" description="Disordered" evidence="1">
    <location>
        <begin position="152"/>
        <end position="185"/>
    </location>
</feature>
<organism evidence="4 5">
    <name type="scientific">Nonomuraea pusilla</name>
    <dbReference type="NCBI Taxonomy" id="46177"/>
    <lineage>
        <taxon>Bacteria</taxon>
        <taxon>Bacillati</taxon>
        <taxon>Actinomycetota</taxon>
        <taxon>Actinomycetes</taxon>
        <taxon>Streptosporangiales</taxon>
        <taxon>Streptosporangiaceae</taxon>
        <taxon>Nonomuraea</taxon>
    </lineage>
</organism>